<evidence type="ECO:0000256" key="1">
    <source>
        <dbReference type="SAM" id="MobiDB-lite"/>
    </source>
</evidence>
<feature type="region of interest" description="Disordered" evidence="1">
    <location>
        <begin position="31"/>
        <end position="65"/>
    </location>
</feature>
<evidence type="ECO:0008006" key="4">
    <source>
        <dbReference type="Google" id="ProtNLM"/>
    </source>
</evidence>
<reference evidence="2" key="1">
    <citation type="submission" date="2023-08" db="EMBL/GenBank/DDBJ databases">
        <authorList>
            <person name="Chen Y."/>
            <person name="Shah S."/>
            <person name="Dougan E. K."/>
            <person name="Thang M."/>
            <person name="Chan C."/>
        </authorList>
    </citation>
    <scope>NUCLEOTIDE SEQUENCE</scope>
</reference>
<feature type="compositionally biased region" description="Basic and acidic residues" evidence="1">
    <location>
        <begin position="36"/>
        <end position="65"/>
    </location>
</feature>
<gene>
    <name evidence="2" type="ORF">EVOR1521_LOCUS31090</name>
</gene>
<sequence>MDQTLANFPSVFWLSHWQCLQPDLPSLACSAGHLQPDMRDPEGFPGEDTRDHGNLEGEPQRESGRKWAWMRRAATGAAALGMVGLVRASAMGELATSGRSLKSIDNTDPQWGCGLLGALPGISEDGVAAPETQRLIESLKRSSSFGKVSFWNWNLAPQTTPDGATEHLTKDFTFMPEVWGANVVNAEWVREAGAVDFWDSNGKKSPAQMANIFMGMNEPDIQGSCMGDMFGTCTRPCTPDAVRANDCPAANRQIGLPPSPPNSRGMCDCWSMSEATGVGFWPVPGCSAEQPLPDLWNQEPQCIDKVMSNWKETARIAWQKGYKYLTTPLLAVDVSYAEKFIEKACGCVNGACSCTDASCGCPVYVGLHFYAFDCRPRETGAYHHFEERVNLIARLMEKYTFLKGAIINEVGMLNCAPTEEDPICVPDSGKFPAKLDKNFGCPANEELPEGLATFVTEILELSIGITTSDGRPVVKSFSWFNIDRGGGTYNLRLFDDDGTVNKLGEAYMRTCEKWGERL</sequence>
<protein>
    <recommendedName>
        <fullName evidence="4">Asl1-like glycosyl hydrolase catalytic domain-containing protein</fullName>
    </recommendedName>
</protein>
<comment type="caution">
    <text evidence="2">The sequence shown here is derived from an EMBL/GenBank/DDBJ whole genome shotgun (WGS) entry which is preliminary data.</text>
</comment>
<dbReference type="AlphaFoldDB" id="A0AA36JPT2"/>
<name>A0AA36JPT2_9DINO</name>
<organism evidence="2 3">
    <name type="scientific">Effrenium voratum</name>
    <dbReference type="NCBI Taxonomy" id="2562239"/>
    <lineage>
        <taxon>Eukaryota</taxon>
        <taxon>Sar</taxon>
        <taxon>Alveolata</taxon>
        <taxon>Dinophyceae</taxon>
        <taxon>Suessiales</taxon>
        <taxon>Symbiodiniaceae</taxon>
        <taxon>Effrenium</taxon>
    </lineage>
</organism>
<proteinExistence type="predicted"/>
<accession>A0AA36JPT2</accession>
<keyword evidence="3" id="KW-1185">Reference proteome</keyword>
<dbReference type="EMBL" id="CAUJNA010003807">
    <property type="protein sequence ID" value="CAJ1410185.1"/>
    <property type="molecule type" value="Genomic_DNA"/>
</dbReference>
<dbReference type="Proteomes" id="UP001178507">
    <property type="component" value="Unassembled WGS sequence"/>
</dbReference>
<evidence type="ECO:0000313" key="3">
    <source>
        <dbReference type="Proteomes" id="UP001178507"/>
    </source>
</evidence>
<evidence type="ECO:0000313" key="2">
    <source>
        <dbReference type="EMBL" id="CAJ1410185.1"/>
    </source>
</evidence>